<protein>
    <submittedName>
        <fullName evidence="1">Uncharacterized protein</fullName>
    </submittedName>
</protein>
<dbReference type="AlphaFoldDB" id="A0A6N8IUY7"/>
<comment type="caution">
    <text evidence="1">The sequence shown here is derived from an EMBL/GenBank/DDBJ whole genome shotgun (WGS) entry which is preliminary data.</text>
</comment>
<name>A0A6N8IUY7_9BURK</name>
<dbReference type="EMBL" id="WSEL01000003">
    <property type="protein sequence ID" value="MVQ29950.1"/>
    <property type="molecule type" value="Genomic_DNA"/>
</dbReference>
<dbReference type="Proteomes" id="UP000469385">
    <property type="component" value="Unassembled WGS sequence"/>
</dbReference>
<reference evidence="1 2" key="1">
    <citation type="submission" date="2019-12" db="EMBL/GenBank/DDBJ databases">
        <authorList>
            <person name="Huq M.A."/>
        </authorList>
    </citation>
    <scope>NUCLEOTIDE SEQUENCE [LARGE SCALE GENOMIC DNA]</scope>
    <source>
        <strain evidence="1 2">MAH-25</strain>
    </source>
</reference>
<proteinExistence type="predicted"/>
<dbReference type="RefSeq" id="WP_157397893.1">
    <property type="nucleotide sequence ID" value="NZ_WSEL01000003.1"/>
</dbReference>
<evidence type="ECO:0000313" key="1">
    <source>
        <dbReference type="EMBL" id="MVQ29950.1"/>
    </source>
</evidence>
<gene>
    <name evidence="1" type="ORF">GON04_10850</name>
</gene>
<keyword evidence="2" id="KW-1185">Reference proteome</keyword>
<evidence type="ECO:0000313" key="2">
    <source>
        <dbReference type="Proteomes" id="UP000469385"/>
    </source>
</evidence>
<accession>A0A6N8IUY7</accession>
<sequence length="170" mass="19153">MFDIRKLFRRNAAPFVQTGMDVQDATVEELQDEFRACILDVLARAMVDKTCVDIEIRHGGVMRDGRHLLTGMLRLVKWDRVSGLRLLIGLPILERGVRRMVAASWAAEAAHFGGLWVHPSGQILERSLLKELGHDLTMLENAPAFVHMDDSAWSAHPDNETRKATDWAAL</sequence>
<organism evidence="1 2">
    <name type="scientific">Ramlibacter pinisoli</name>
    <dbReference type="NCBI Taxonomy" id="2682844"/>
    <lineage>
        <taxon>Bacteria</taxon>
        <taxon>Pseudomonadati</taxon>
        <taxon>Pseudomonadota</taxon>
        <taxon>Betaproteobacteria</taxon>
        <taxon>Burkholderiales</taxon>
        <taxon>Comamonadaceae</taxon>
        <taxon>Ramlibacter</taxon>
    </lineage>
</organism>